<name>A0A3E2NXV6_9SPHI</name>
<accession>A0A3E2NXV6</accession>
<reference evidence="1 2" key="1">
    <citation type="submission" date="2018-08" db="EMBL/GenBank/DDBJ databases">
        <title>Mucilaginibacter terrae sp. nov., isolated from manganese diggings.</title>
        <authorList>
            <person name="Huang Y."/>
            <person name="Zhou Z."/>
        </authorList>
    </citation>
    <scope>NUCLEOTIDE SEQUENCE [LARGE SCALE GENOMIC DNA]</scope>
    <source>
        <strain evidence="1 2">ZH6</strain>
    </source>
</reference>
<dbReference type="RefSeq" id="WP_117382752.1">
    <property type="nucleotide sequence ID" value="NZ_QWDE01000001.1"/>
</dbReference>
<dbReference type="AlphaFoldDB" id="A0A3E2NXV6"/>
<dbReference type="EMBL" id="QWDE01000001">
    <property type="protein sequence ID" value="RFZ85856.1"/>
    <property type="molecule type" value="Genomic_DNA"/>
</dbReference>
<keyword evidence="2" id="KW-1185">Reference proteome</keyword>
<dbReference type="Proteomes" id="UP000260823">
    <property type="component" value="Unassembled WGS sequence"/>
</dbReference>
<proteinExistence type="predicted"/>
<dbReference type="OrthoDB" id="795195at2"/>
<evidence type="ECO:0000313" key="1">
    <source>
        <dbReference type="EMBL" id="RFZ85856.1"/>
    </source>
</evidence>
<sequence length="168" mass="18786">MKRNVVFLGLLLIVASIVVNSCKKQDQSNIPNLLTGGNWQLASLLVYHYVGDTQQSVDTLNTKCDTTQLFAFFKDKSCTYTNFDCKVQPIARGTWNLSDNKLVLSADMTCQDTTKAGSSKPFANSQIINLGDFSLVLQTGDIENYYTSTQPRTIYRYGFIRQKATGTR</sequence>
<protein>
    <submittedName>
        <fullName evidence="1">DUF5004 domain-containing protein</fullName>
    </submittedName>
</protein>
<organism evidence="1 2">
    <name type="scientific">Mucilaginibacter terrenus</name>
    <dbReference type="NCBI Taxonomy" id="2482727"/>
    <lineage>
        <taxon>Bacteria</taxon>
        <taxon>Pseudomonadati</taxon>
        <taxon>Bacteroidota</taxon>
        <taxon>Sphingobacteriia</taxon>
        <taxon>Sphingobacteriales</taxon>
        <taxon>Sphingobacteriaceae</taxon>
        <taxon>Mucilaginibacter</taxon>
    </lineage>
</organism>
<evidence type="ECO:0000313" key="2">
    <source>
        <dbReference type="Proteomes" id="UP000260823"/>
    </source>
</evidence>
<gene>
    <name evidence="1" type="ORF">DYU05_09780</name>
</gene>
<comment type="caution">
    <text evidence="1">The sequence shown here is derived from an EMBL/GenBank/DDBJ whole genome shotgun (WGS) entry which is preliminary data.</text>
</comment>